<evidence type="ECO:0000313" key="3">
    <source>
        <dbReference type="EMBL" id="KAK8866063.1"/>
    </source>
</evidence>
<accession>A0AAW0Z598</accession>
<dbReference type="PANTHER" id="PTHR12419:SF7">
    <property type="entry name" value="OTU DOMAIN-CONTAINING PROTEIN 3"/>
    <property type="match status" value="1"/>
</dbReference>
<dbReference type="RefSeq" id="XP_066805542.1">
    <property type="nucleotide sequence ID" value="XM_066944341.1"/>
</dbReference>
<feature type="domain" description="OTU" evidence="2">
    <location>
        <begin position="161"/>
        <end position="351"/>
    </location>
</feature>
<dbReference type="InterPro" id="IPR050704">
    <property type="entry name" value="Peptidase_C85-like"/>
</dbReference>
<proteinExistence type="predicted"/>
<dbReference type="InterPro" id="IPR038765">
    <property type="entry name" value="Papain-like_cys_pep_sf"/>
</dbReference>
<feature type="region of interest" description="Disordered" evidence="1">
    <location>
        <begin position="565"/>
        <end position="593"/>
    </location>
</feature>
<feature type="compositionally biased region" description="Basic and acidic residues" evidence="1">
    <location>
        <begin position="481"/>
        <end position="493"/>
    </location>
</feature>
<feature type="compositionally biased region" description="Polar residues" evidence="1">
    <location>
        <begin position="283"/>
        <end position="304"/>
    </location>
</feature>
<gene>
    <name evidence="3" type="ORF">IAR55_001214</name>
</gene>
<name>A0AAW0Z598_9TREE</name>
<organism evidence="3 4">
    <name type="scientific">Kwoniella newhampshirensis</name>
    <dbReference type="NCBI Taxonomy" id="1651941"/>
    <lineage>
        <taxon>Eukaryota</taxon>
        <taxon>Fungi</taxon>
        <taxon>Dikarya</taxon>
        <taxon>Basidiomycota</taxon>
        <taxon>Agaricomycotina</taxon>
        <taxon>Tremellomycetes</taxon>
        <taxon>Tremellales</taxon>
        <taxon>Cryptococcaceae</taxon>
        <taxon>Kwoniella</taxon>
    </lineage>
</organism>
<dbReference type="GO" id="GO:0004843">
    <property type="term" value="F:cysteine-type deubiquitinase activity"/>
    <property type="evidence" value="ECO:0007669"/>
    <property type="project" value="TreeGrafter"/>
</dbReference>
<feature type="region of interest" description="Disordered" evidence="1">
    <location>
        <begin position="264"/>
        <end position="317"/>
    </location>
</feature>
<dbReference type="PANTHER" id="PTHR12419">
    <property type="entry name" value="OTU DOMAIN CONTAINING PROTEIN"/>
    <property type="match status" value="1"/>
</dbReference>
<dbReference type="GO" id="GO:0016579">
    <property type="term" value="P:protein deubiquitination"/>
    <property type="evidence" value="ECO:0007669"/>
    <property type="project" value="TreeGrafter"/>
</dbReference>
<dbReference type="EMBL" id="JBCAWK010000002">
    <property type="protein sequence ID" value="KAK8866063.1"/>
    <property type="molecule type" value="Genomic_DNA"/>
</dbReference>
<dbReference type="Gene3D" id="3.90.70.80">
    <property type="match status" value="1"/>
</dbReference>
<evidence type="ECO:0000313" key="4">
    <source>
        <dbReference type="Proteomes" id="UP001388673"/>
    </source>
</evidence>
<feature type="compositionally biased region" description="Basic residues" evidence="1">
    <location>
        <begin position="575"/>
        <end position="592"/>
    </location>
</feature>
<feature type="compositionally biased region" description="Low complexity" evidence="1">
    <location>
        <begin position="20"/>
        <end position="44"/>
    </location>
</feature>
<dbReference type="Proteomes" id="UP001388673">
    <property type="component" value="Unassembled WGS sequence"/>
</dbReference>
<protein>
    <recommendedName>
        <fullName evidence="2">OTU domain-containing protein</fullName>
    </recommendedName>
</protein>
<feature type="compositionally biased region" description="Low complexity" evidence="1">
    <location>
        <begin position="494"/>
        <end position="529"/>
    </location>
</feature>
<evidence type="ECO:0000259" key="2">
    <source>
        <dbReference type="PROSITE" id="PS50802"/>
    </source>
</evidence>
<feature type="region of interest" description="Disordered" evidence="1">
    <location>
        <begin position="1"/>
        <end position="135"/>
    </location>
</feature>
<dbReference type="PROSITE" id="PS50802">
    <property type="entry name" value="OTU"/>
    <property type="match status" value="1"/>
</dbReference>
<dbReference type="Pfam" id="PF02338">
    <property type="entry name" value="OTU"/>
    <property type="match status" value="1"/>
</dbReference>
<dbReference type="GeneID" id="92178473"/>
<feature type="region of interest" description="Disordered" evidence="1">
    <location>
        <begin position="460"/>
        <end position="543"/>
    </location>
</feature>
<sequence length="599" mass="65507">MVLLVHFPRPDTSHGGGGPSSQPFSPTTSHPITLSQSTSNCTTPPTSPLPIFTRKRRRRPPQSDTDTEDGEFQPTPSGSTSTIRGFRGGGKSRNRHVQSLSQSSSSTHPHHVQGQAQTQSRRLTRSKARRASSPSDLITTSLEDIALEDAAVKSEISRLGLALRDVQGDGNCLFRVLSSQLFGNEKRHAEIRKLVCDYLESHKDTMEGFVLPFMKDEEGYEGYVQRMRQLKQFGSHIEIQAAARVFKRDIRVIMSTTSFTIPWRTETSSRSSPQSEDPDGGSKATTNTTVSRRQFRSKTTSLLATQAAPRPSSPSYASALADYAPPVKEGRSMLWLALFSQAEHFQSVRRRGDRDNGPAEVEDKLAIPHQRDLSEAARRARGELIDEPKSKTDKSSPSIEQLLASLPPGHGISTEHAAGVLARVKGELGDAVEILLEEIDLEVQGSDISSDHRVEEMLRVSEHQVPSADSSTTPAEAEQETAERRTSDYRDPTSTKSTSPAGTATSSTRSRSDSAASIITISSGCTTQSEGEKHSSAGQGARKAVRKVKEKELSQELEGMGLVRHVGFEDNDKPKSKRNGAMRPIKAKRKPARVWVVGV</sequence>
<comment type="caution">
    <text evidence="3">The sequence shown here is derived from an EMBL/GenBank/DDBJ whole genome shotgun (WGS) entry which is preliminary data.</text>
</comment>
<keyword evidence="4" id="KW-1185">Reference proteome</keyword>
<dbReference type="AlphaFoldDB" id="A0AAW0Z598"/>
<dbReference type="CDD" id="cd22771">
    <property type="entry name" value="OTU_plant_OTU7-like"/>
    <property type="match status" value="1"/>
</dbReference>
<dbReference type="InterPro" id="IPR003323">
    <property type="entry name" value="OTU_dom"/>
</dbReference>
<feature type="compositionally biased region" description="Polar residues" evidence="1">
    <location>
        <begin position="74"/>
        <end position="83"/>
    </location>
</feature>
<dbReference type="KEGG" id="kne:92178473"/>
<dbReference type="SUPFAM" id="SSF54001">
    <property type="entry name" value="Cysteine proteinases"/>
    <property type="match status" value="1"/>
</dbReference>
<evidence type="ECO:0000256" key="1">
    <source>
        <dbReference type="SAM" id="MobiDB-lite"/>
    </source>
</evidence>
<reference evidence="3 4" key="1">
    <citation type="journal article" date="2024" name="bioRxiv">
        <title>Comparative genomics of Cryptococcus and Kwoniella reveals pathogenesis evolution and contrasting karyotype dynamics via intercentromeric recombination or chromosome fusion.</title>
        <authorList>
            <person name="Coelho M.A."/>
            <person name="David-Palma M."/>
            <person name="Shea T."/>
            <person name="Bowers K."/>
            <person name="McGinley-Smith S."/>
            <person name="Mohammad A.W."/>
            <person name="Gnirke A."/>
            <person name="Yurkov A.M."/>
            <person name="Nowrousian M."/>
            <person name="Sun S."/>
            <person name="Cuomo C.A."/>
            <person name="Heitman J."/>
        </authorList>
    </citation>
    <scope>NUCLEOTIDE SEQUENCE [LARGE SCALE GENOMIC DNA]</scope>
    <source>
        <strain evidence="3 4">CBS 13917</strain>
    </source>
</reference>
<feature type="compositionally biased region" description="Polar residues" evidence="1">
    <location>
        <begin position="264"/>
        <end position="275"/>
    </location>
</feature>
<feature type="compositionally biased region" description="Low complexity" evidence="1">
    <location>
        <begin position="307"/>
        <end position="317"/>
    </location>
</feature>